<organism evidence="1 2">
    <name type="scientific">Trema orientale</name>
    <name type="common">Charcoal tree</name>
    <name type="synonym">Celtis orientalis</name>
    <dbReference type="NCBI Taxonomy" id="63057"/>
    <lineage>
        <taxon>Eukaryota</taxon>
        <taxon>Viridiplantae</taxon>
        <taxon>Streptophyta</taxon>
        <taxon>Embryophyta</taxon>
        <taxon>Tracheophyta</taxon>
        <taxon>Spermatophyta</taxon>
        <taxon>Magnoliopsida</taxon>
        <taxon>eudicotyledons</taxon>
        <taxon>Gunneridae</taxon>
        <taxon>Pentapetalae</taxon>
        <taxon>rosids</taxon>
        <taxon>fabids</taxon>
        <taxon>Rosales</taxon>
        <taxon>Cannabaceae</taxon>
        <taxon>Trema</taxon>
    </lineage>
</organism>
<comment type="caution">
    <text evidence="1">The sequence shown here is derived from an EMBL/GenBank/DDBJ whole genome shotgun (WGS) entry which is preliminary data.</text>
</comment>
<keyword evidence="2" id="KW-1185">Reference proteome</keyword>
<name>A0A2P5FI51_TREOI</name>
<feature type="non-terminal residue" evidence="1">
    <location>
        <position position="1"/>
    </location>
</feature>
<accession>A0A2P5FI51</accession>
<dbReference type="AlphaFoldDB" id="A0A2P5FI51"/>
<evidence type="ECO:0000313" key="1">
    <source>
        <dbReference type="EMBL" id="PON97485.1"/>
    </source>
</evidence>
<sequence>ILMVLRRKFDNFSIDGFSTVVRCHFDSYPIALLFDVENGCISMVLWQNFDYISIDNIPTKFREYFKRPFDGISKASG</sequence>
<dbReference type="OrthoDB" id="10301643at2759"/>
<protein>
    <submittedName>
        <fullName evidence="1">Uncharacterized protein</fullName>
    </submittedName>
</protein>
<dbReference type="Proteomes" id="UP000237000">
    <property type="component" value="Unassembled WGS sequence"/>
</dbReference>
<proteinExistence type="predicted"/>
<dbReference type="InParanoid" id="A0A2P5FI51"/>
<gene>
    <name evidence="1" type="ORF">TorRG33x02_066870</name>
</gene>
<reference evidence="2" key="1">
    <citation type="submission" date="2016-06" db="EMBL/GenBank/DDBJ databases">
        <title>Parallel loss of symbiosis genes in relatives of nitrogen-fixing non-legume Parasponia.</title>
        <authorList>
            <person name="Van Velzen R."/>
            <person name="Holmer R."/>
            <person name="Bu F."/>
            <person name="Rutten L."/>
            <person name="Van Zeijl A."/>
            <person name="Liu W."/>
            <person name="Santuari L."/>
            <person name="Cao Q."/>
            <person name="Sharma T."/>
            <person name="Shen D."/>
            <person name="Roswanjaya Y."/>
            <person name="Wardhani T."/>
            <person name="Kalhor M.S."/>
            <person name="Jansen J."/>
            <person name="Van den Hoogen J."/>
            <person name="Gungor B."/>
            <person name="Hartog M."/>
            <person name="Hontelez J."/>
            <person name="Verver J."/>
            <person name="Yang W.-C."/>
            <person name="Schijlen E."/>
            <person name="Repin R."/>
            <person name="Schilthuizen M."/>
            <person name="Schranz E."/>
            <person name="Heidstra R."/>
            <person name="Miyata K."/>
            <person name="Fedorova E."/>
            <person name="Kohlen W."/>
            <person name="Bisseling T."/>
            <person name="Smit S."/>
            <person name="Geurts R."/>
        </authorList>
    </citation>
    <scope>NUCLEOTIDE SEQUENCE [LARGE SCALE GENOMIC DNA]</scope>
    <source>
        <strain evidence="2">cv. RG33-2</strain>
    </source>
</reference>
<dbReference type="EMBL" id="JXTC01000031">
    <property type="protein sequence ID" value="PON97485.1"/>
    <property type="molecule type" value="Genomic_DNA"/>
</dbReference>
<evidence type="ECO:0000313" key="2">
    <source>
        <dbReference type="Proteomes" id="UP000237000"/>
    </source>
</evidence>